<protein>
    <submittedName>
        <fullName evidence="2">Uncharacterized protein</fullName>
    </submittedName>
</protein>
<proteinExistence type="predicted"/>
<sequence length="278" mass="32392">MNGSLWNLSPALVGADSELRAQLFNQFRNSVPDCQCCTFNQYYSCGCLDGRLDESGKPIPTFYHCTVHYQPIVQQLVYQALGFRHYEPAQAPHSDINRILPFMCYKHHESSKIYISSQQVKRLRAEAQQVREKQARETRQSKRQQLEVVSEDRAKRMKVMREARQLTRSMDDDFAKMWNAKLYSGLGDEDSSDPWQEEQQVEVDDAPMSNVFWPKPLRVEPRPNDPTFPHFDQMRNTGYDGGAYMIDETAITRARYLNWGYNQDWIKNSTSNPCLLVM</sequence>
<evidence type="ECO:0000313" key="3">
    <source>
        <dbReference type="Proteomes" id="UP001275084"/>
    </source>
</evidence>
<gene>
    <name evidence="2" type="ORF">B0T25DRAFT_571457</name>
</gene>
<dbReference type="AlphaFoldDB" id="A0AAJ0HB20"/>
<reference evidence="2" key="2">
    <citation type="submission" date="2023-06" db="EMBL/GenBank/DDBJ databases">
        <authorList>
            <consortium name="Lawrence Berkeley National Laboratory"/>
            <person name="Haridas S."/>
            <person name="Hensen N."/>
            <person name="Bonometti L."/>
            <person name="Westerberg I."/>
            <person name="Brannstrom I.O."/>
            <person name="Guillou S."/>
            <person name="Cros-Aarteil S."/>
            <person name="Calhoun S."/>
            <person name="Kuo A."/>
            <person name="Mondo S."/>
            <person name="Pangilinan J."/>
            <person name="Riley R."/>
            <person name="Labutti K."/>
            <person name="Andreopoulos B."/>
            <person name="Lipzen A."/>
            <person name="Chen C."/>
            <person name="Yanf M."/>
            <person name="Daum C."/>
            <person name="Ng V."/>
            <person name="Clum A."/>
            <person name="Steindorff A."/>
            <person name="Ohm R."/>
            <person name="Martin F."/>
            <person name="Silar P."/>
            <person name="Natvig D."/>
            <person name="Lalanne C."/>
            <person name="Gautier V."/>
            <person name="Ament-Velasquez S.L."/>
            <person name="Kruys A."/>
            <person name="Hutchinson M.I."/>
            <person name="Powell A.J."/>
            <person name="Barry K."/>
            <person name="Miller A.N."/>
            <person name="Grigoriev I.V."/>
            <person name="Debuchy R."/>
            <person name="Gladieux P."/>
            <person name="Thoren M.H."/>
            <person name="Johannesson H."/>
        </authorList>
    </citation>
    <scope>NUCLEOTIDE SEQUENCE</scope>
    <source>
        <strain evidence="2">CBS 955.72</strain>
    </source>
</reference>
<organism evidence="2 3">
    <name type="scientific">Lasiosphaeria hispida</name>
    <dbReference type="NCBI Taxonomy" id="260671"/>
    <lineage>
        <taxon>Eukaryota</taxon>
        <taxon>Fungi</taxon>
        <taxon>Dikarya</taxon>
        <taxon>Ascomycota</taxon>
        <taxon>Pezizomycotina</taxon>
        <taxon>Sordariomycetes</taxon>
        <taxon>Sordariomycetidae</taxon>
        <taxon>Sordariales</taxon>
        <taxon>Lasiosphaeriaceae</taxon>
        <taxon>Lasiosphaeria</taxon>
    </lineage>
</organism>
<keyword evidence="3" id="KW-1185">Reference proteome</keyword>
<comment type="caution">
    <text evidence="2">The sequence shown here is derived from an EMBL/GenBank/DDBJ whole genome shotgun (WGS) entry which is preliminary data.</text>
</comment>
<evidence type="ECO:0000313" key="2">
    <source>
        <dbReference type="EMBL" id="KAK3346313.1"/>
    </source>
</evidence>
<evidence type="ECO:0000256" key="1">
    <source>
        <dbReference type="SAM" id="MobiDB-lite"/>
    </source>
</evidence>
<feature type="region of interest" description="Disordered" evidence="1">
    <location>
        <begin position="131"/>
        <end position="150"/>
    </location>
</feature>
<feature type="compositionally biased region" description="Basic and acidic residues" evidence="1">
    <location>
        <begin position="131"/>
        <end position="140"/>
    </location>
</feature>
<accession>A0AAJ0HB20</accession>
<reference evidence="2" key="1">
    <citation type="journal article" date="2023" name="Mol. Phylogenet. Evol.">
        <title>Genome-scale phylogeny and comparative genomics of the fungal order Sordariales.</title>
        <authorList>
            <person name="Hensen N."/>
            <person name="Bonometti L."/>
            <person name="Westerberg I."/>
            <person name="Brannstrom I.O."/>
            <person name="Guillou S."/>
            <person name="Cros-Aarteil S."/>
            <person name="Calhoun S."/>
            <person name="Haridas S."/>
            <person name="Kuo A."/>
            <person name="Mondo S."/>
            <person name="Pangilinan J."/>
            <person name="Riley R."/>
            <person name="LaButti K."/>
            <person name="Andreopoulos B."/>
            <person name="Lipzen A."/>
            <person name="Chen C."/>
            <person name="Yan M."/>
            <person name="Daum C."/>
            <person name="Ng V."/>
            <person name="Clum A."/>
            <person name="Steindorff A."/>
            <person name="Ohm R.A."/>
            <person name="Martin F."/>
            <person name="Silar P."/>
            <person name="Natvig D.O."/>
            <person name="Lalanne C."/>
            <person name="Gautier V."/>
            <person name="Ament-Velasquez S.L."/>
            <person name="Kruys A."/>
            <person name="Hutchinson M.I."/>
            <person name="Powell A.J."/>
            <person name="Barry K."/>
            <person name="Miller A.N."/>
            <person name="Grigoriev I.V."/>
            <person name="Debuchy R."/>
            <person name="Gladieux P."/>
            <person name="Hiltunen Thoren M."/>
            <person name="Johannesson H."/>
        </authorList>
    </citation>
    <scope>NUCLEOTIDE SEQUENCE</scope>
    <source>
        <strain evidence="2">CBS 955.72</strain>
    </source>
</reference>
<dbReference type="Proteomes" id="UP001275084">
    <property type="component" value="Unassembled WGS sequence"/>
</dbReference>
<name>A0AAJ0HB20_9PEZI</name>
<dbReference type="EMBL" id="JAUIQD010000006">
    <property type="protein sequence ID" value="KAK3346313.1"/>
    <property type="molecule type" value="Genomic_DNA"/>
</dbReference>